<evidence type="ECO:0000256" key="2">
    <source>
        <dbReference type="ARBA" id="ARBA00004712"/>
    </source>
</evidence>
<dbReference type="CDD" id="cd01335">
    <property type="entry name" value="Radical_SAM"/>
    <property type="match status" value="1"/>
</dbReference>
<comment type="cofactor">
    <cofactor evidence="1">
        <name>[4Fe-4S] cluster</name>
        <dbReference type="ChEBI" id="CHEBI:49883"/>
    </cofactor>
</comment>
<evidence type="ECO:0000256" key="1">
    <source>
        <dbReference type="ARBA" id="ARBA00001966"/>
    </source>
</evidence>
<dbReference type="Pfam" id="PF19288">
    <property type="entry name" value="CofH_C"/>
    <property type="match status" value="1"/>
</dbReference>
<evidence type="ECO:0000256" key="4">
    <source>
        <dbReference type="ARBA" id="ARBA00022485"/>
    </source>
</evidence>
<dbReference type="GO" id="GO:0051539">
    <property type="term" value="F:4 iron, 4 sulfur cluster binding"/>
    <property type="evidence" value="ECO:0007669"/>
    <property type="project" value="UniProtKB-KW"/>
</dbReference>
<organism evidence="12">
    <name type="scientific">hydrothermal vent metagenome</name>
    <dbReference type="NCBI Taxonomy" id="652676"/>
    <lineage>
        <taxon>unclassified sequences</taxon>
        <taxon>metagenomes</taxon>
        <taxon>ecological metagenomes</taxon>
    </lineage>
</organism>
<evidence type="ECO:0000256" key="9">
    <source>
        <dbReference type="ARBA" id="ARBA00023014"/>
    </source>
</evidence>
<accession>A0A3B0S1D1</accession>
<name>A0A3B0S1D1_9ZZZZ</name>
<dbReference type="EMBL" id="UOEI01000130">
    <property type="protein sequence ID" value="VAV94636.1"/>
    <property type="molecule type" value="Genomic_DNA"/>
</dbReference>
<dbReference type="EC" id="2.5.1.147" evidence="3"/>
<dbReference type="HAMAP" id="MF_01612">
    <property type="entry name" value="FO_synth_sub2"/>
    <property type="match status" value="1"/>
</dbReference>
<keyword evidence="9" id="KW-0411">Iron-sulfur</keyword>
<dbReference type="NCBIfam" id="NF005609">
    <property type="entry name" value="PRK07360.1"/>
    <property type="match status" value="1"/>
</dbReference>
<evidence type="ECO:0000256" key="8">
    <source>
        <dbReference type="ARBA" id="ARBA00023004"/>
    </source>
</evidence>
<sequence length="430" mass="47196">GAFSTYLNQVDGAGRARPRSLWAPGKDVAVPQPETRVSSAWPDEAWRCRPSDGIDDASPGIKAILERALDGTPPERDEIEILFTAHGRDVEAIAEVADVVRQRIVGDDVTFVVNRNINYTNLCTYKCGFCAFSKGPRSLELRGEPYLMSIGDVVERSREAWQLGATEVCLQGGIHPDFTGQFYIDLVRAIKAELPEIHIHGFTPLEVWQGAHTAGSTIRDFLAELQDAGLGTLPGTAAEILDDDVRLTLCPDKIRTAQWAEVMMTAHEVGLRTTSTIMFGHIDGPRSWANHIEVLREIQRRTGGFTEFVPLPFVHMGSPIWLRGRARPGPTWDEVILMHAVARIAFIGLIDNIQASWVKLGLEGAEALLRSGCNDMGGTLMDESISRAAGASHGTEVSVADLQNVISDVDRRPVRRSTVYEPIEVGLTIE</sequence>
<dbReference type="PROSITE" id="PS51918">
    <property type="entry name" value="RADICAL_SAM"/>
    <property type="match status" value="1"/>
</dbReference>
<comment type="catalytic activity">
    <reaction evidence="10">
        <text>5-amino-6-(D-ribitylamino)uracil + L-tyrosine + S-adenosyl-L-methionine = 5-amino-5-(4-hydroxybenzyl)-6-(D-ribitylimino)-5,6-dihydrouracil + 2-iminoacetate + 5'-deoxyadenosine + L-methionine + H(+)</text>
        <dbReference type="Rhea" id="RHEA:55200"/>
        <dbReference type="ChEBI" id="CHEBI:15378"/>
        <dbReference type="ChEBI" id="CHEBI:15934"/>
        <dbReference type="ChEBI" id="CHEBI:17319"/>
        <dbReference type="ChEBI" id="CHEBI:57844"/>
        <dbReference type="ChEBI" id="CHEBI:58315"/>
        <dbReference type="ChEBI" id="CHEBI:59789"/>
        <dbReference type="ChEBI" id="CHEBI:77846"/>
        <dbReference type="ChEBI" id="CHEBI:85936"/>
        <dbReference type="EC" id="2.5.1.147"/>
    </reaction>
</comment>
<dbReference type="InterPro" id="IPR019940">
    <property type="entry name" value="CofH_family"/>
</dbReference>
<dbReference type="UniPathway" id="UPA00072"/>
<evidence type="ECO:0000313" key="12">
    <source>
        <dbReference type="EMBL" id="VAV94636.1"/>
    </source>
</evidence>
<dbReference type="Pfam" id="PF04055">
    <property type="entry name" value="Radical_SAM"/>
    <property type="match status" value="1"/>
</dbReference>
<evidence type="ECO:0000256" key="6">
    <source>
        <dbReference type="ARBA" id="ARBA00022691"/>
    </source>
</evidence>
<evidence type="ECO:0000256" key="10">
    <source>
        <dbReference type="ARBA" id="ARBA00048468"/>
    </source>
</evidence>
<dbReference type="PANTHER" id="PTHR43076:SF1">
    <property type="entry name" value="LIPOYL SYNTHASE 2"/>
    <property type="match status" value="1"/>
</dbReference>
<dbReference type="SUPFAM" id="SSF102114">
    <property type="entry name" value="Radical SAM enzymes"/>
    <property type="match status" value="1"/>
</dbReference>
<dbReference type="GO" id="GO:0044689">
    <property type="term" value="F:7,8-didemethyl-8-hydroxy-5-deazariboflavin synthase activity"/>
    <property type="evidence" value="ECO:0007669"/>
    <property type="project" value="TreeGrafter"/>
</dbReference>
<keyword evidence="4" id="KW-0004">4Fe-4S</keyword>
<dbReference type="InterPro" id="IPR034405">
    <property type="entry name" value="F420"/>
</dbReference>
<dbReference type="NCBIfam" id="TIGR00423">
    <property type="entry name" value="CofH family radical SAM protein"/>
    <property type="match status" value="1"/>
</dbReference>
<dbReference type="GO" id="GO:0141093">
    <property type="term" value="F:5-amino-6-(D-ribitylamino)uracil--L-tyrosine 4-hydroxyphenyl transferase activity"/>
    <property type="evidence" value="ECO:0007669"/>
    <property type="project" value="UniProtKB-EC"/>
</dbReference>
<keyword evidence="8" id="KW-0408">Iron</keyword>
<keyword evidence="7" id="KW-0479">Metal-binding</keyword>
<reference evidence="12" key="1">
    <citation type="submission" date="2018-06" db="EMBL/GenBank/DDBJ databases">
        <authorList>
            <person name="Zhirakovskaya E."/>
        </authorList>
    </citation>
    <scope>NUCLEOTIDE SEQUENCE</scope>
</reference>
<proteinExistence type="inferred from homology"/>
<dbReference type="InterPro" id="IPR013785">
    <property type="entry name" value="Aldolase_TIM"/>
</dbReference>
<gene>
    <name evidence="12" type="ORF">MNBD_ACTINO01-2193</name>
</gene>
<dbReference type="InterPro" id="IPR020050">
    <property type="entry name" value="FO_synthase_su2"/>
</dbReference>
<evidence type="ECO:0000256" key="3">
    <source>
        <dbReference type="ARBA" id="ARBA00012289"/>
    </source>
</evidence>
<dbReference type="GO" id="GO:0046872">
    <property type="term" value="F:metal ion binding"/>
    <property type="evidence" value="ECO:0007669"/>
    <property type="project" value="UniProtKB-KW"/>
</dbReference>
<feature type="domain" description="Radical SAM core" evidence="11">
    <location>
        <begin position="109"/>
        <end position="354"/>
    </location>
</feature>
<dbReference type="FunFam" id="3.20.20.70:FF:000134">
    <property type="entry name" value="7,8-didemethyl-8-hydroxy-5-deazariboflavin synthase"/>
    <property type="match status" value="1"/>
</dbReference>
<dbReference type="SFLD" id="SFLDG01389">
    <property type="entry name" value="menaquinone_synthsis_involved"/>
    <property type="match status" value="1"/>
</dbReference>
<keyword evidence="5" id="KW-0808">Transferase</keyword>
<protein>
    <recommendedName>
        <fullName evidence="3">5-amino-6-(D-ribitylamino)uracil--L-tyrosine 4-hydroxyphenyl transferase</fullName>
        <ecNumber evidence="3">2.5.1.147</ecNumber>
    </recommendedName>
</protein>
<dbReference type="AlphaFoldDB" id="A0A3B0S1D1"/>
<dbReference type="Gene3D" id="3.20.20.70">
    <property type="entry name" value="Aldolase class I"/>
    <property type="match status" value="1"/>
</dbReference>
<dbReference type="InterPro" id="IPR006638">
    <property type="entry name" value="Elp3/MiaA/NifB-like_rSAM"/>
</dbReference>
<evidence type="ECO:0000256" key="5">
    <source>
        <dbReference type="ARBA" id="ARBA00022679"/>
    </source>
</evidence>
<evidence type="ECO:0000256" key="7">
    <source>
        <dbReference type="ARBA" id="ARBA00022723"/>
    </source>
</evidence>
<dbReference type="InterPro" id="IPR045567">
    <property type="entry name" value="CofH/MnqC-like_C"/>
</dbReference>
<feature type="non-terminal residue" evidence="12">
    <location>
        <position position="1"/>
    </location>
</feature>
<dbReference type="SFLD" id="SFLDS00029">
    <property type="entry name" value="Radical_SAM"/>
    <property type="match status" value="1"/>
</dbReference>
<evidence type="ECO:0000259" key="11">
    <source>
        <dbReference type="PROSITE" id="PS51918"/>
    </source>
</evidence>
<keyword evidence="6" id="KW-0949">S-adenosyl-L-methionine</keyword>
<dbReference type="InterPro" id="IPR007197">
    <property type="entry name" value="rSAM"/>
</dbReference>
<comment type="pathway">
    <text evidence="2">Cofactor biosynthesis; coenzyme F0 biosynthesis.</text>
</comment>
<dbReference type="NCBIfam" id="TIGR03551">
    <property type="entry name" value="F420_cofH"/>
    <property type="match status" value="1"/>
</dbReference>
<dbReference type="InterPro" id="IPR058240">
    <property type="entry name" value="rSAM_sf"/>
</dbReference>
<dbReference type="SFLD" id="SFLDG01388">
    <property type="entry name" value="7_8-didemethyl-8-hydroxy-5-dea"/>
    <property type="match status" value="1"/>
</dbReference>
<dbReference type="SFLD" id="SFLDG01064">
    <property type="entry name" value="F420__menaquinone_cofactor_bio"/>
    <property type="match status" value="1"/>
</dbReference>
<dbReference type="PIRSF" id="PIRSF004762">
    <property type="entry name" value="CHP00423"/>
    <property type="match status" value="1"/>
</dbReference>
<dbReference type="SMART" id="SM00729">
    <property type="entry name" value="Elp3"/>
    <property type="match status" value="1"/>
</dbReference>
<dbReference type="PANTHER" id="PTHR43076">
    <property type="entry name" value="FO SYNTHASE (COFH)"/>
    <property type="match status" value="1"/>
</dbReference>